<gene>
    <name evidence="1" type="ORF">LX99_00811</name>
</gene>
<dbReference type="Proteomes" id="UP000245678">
    <property type="component" value="Unassembled WGS sequence"/>
</dbReference>
<dbReference type="EMBL" id="QGHA01000001">
    <property type="protein sequence ID" value="PWK80346.1"/>
    <property type="molecule type" value="Genomic_DNA"/>
</dbReference>
<organism evidence="1 2">
    <name type="scientific">Mucilaginibacter oryzae</name>
    <dbReference type="NCBI Taxonomy" id="468058"/>
    <lineage>
        <taxon>Bacteria</taxon>
        <taxon>Pseudomonadati</taxon>
        <taxon>Bacteroidota</taxon>
        <taxon>Sphingobacteriia</taxon>
        <taxon>Sphingobacteriales</taxon>
        <taxon>Sphingobacteriaceae</taxon>
        <taxon>Mucilaginibacter</taxon>
    </lineage>
</organism>
<dbReference type="AlphaFoldDB" id="A0A316HIJ8"/>
<evidence type="ECO:0000313" key="1">
    <source>
        <dbReference type="EMBL" id="PWK80346.1"/>
    </source>
</evidence>
<protein>
    <submittedName>
        <fullName evidence="1">Uncharacterized protein</fullName>
    </submittedName>
</protein>
<keyword evidence="2" id="KW-1185">Reference proteome</keyword>
<proteinExistence type="predicted"/>
<dbReference type="RefSeq" id="WP_109606599.1">
    <property type="nucleotide sequence ID" value="NZ_QGHA01000001.1"/>
</dbReference>
<comment type="caution">
    <text evidence="1">The sequence shown here is derived from an EMBL/GenBank/DDBJ whole genome shotgun (WGS) entry which is preliminary data.</text>
</comment>
<evidence type="ECO:0000313" key="2">
    <source>
        <dbReference type="Proteomes" id="UP000245678"/>
    </source>
</evidence>
<sequence length="86" mass="10033">MPKIEDTQMVYNENAYIKSKDEINQKASALTLSFEPQDIKYIIIKHDSEITEFINVLRSAKGKFSYNEVDRLTTRIITTEQILSDF</sequence>
<name>A0A316HIJ8_9SPHI</name>
<accession>A0A316HIJ8</accession>
<reference evidence="1 2" key="1">
    <citation type="submission" date="2018-05" db="EMBL/GenBank/DDBJ databases">
        <title>Genomic Encyclopedia of Archaeal and Bacterial Type Strains, Phase II (KMG-II): from individual species to whole genera.</title>
        <authorList>
            <person name="Goeker M."/>
        </authorList>
    </citation>
    <scope>NUCLEOTIDE SEQUENCE [LARGE SCALE GENOMIC DNA]</scope>
    <source>
        <strain evidence="1 2">DSM 19975</strain>
    </source>
</reference>